<dbReference type="InterPro" id="IPR029063">
    <property type="entry name" value="SAM-dependent_MTases_sf"/>
</dbReference>
<accession>A0A4R8XXG4</accession>
<dbReference type="SUPFAM" id="SSF53335">
    <property type="entry name" value="S-adenosyl-L-methionine-dependent methyltransferases"/>
    <property type="match status" value="1"/>
</dbReference>
<feature type="domain" description="Methyltransferase" evidence="1">
    <location>
        <begin position="140"/>
        <end position="238"/>
    </location>
</feature>
<keyword evidence="3" id="KW-1185">Reference proteome</keyword>
<dbReference type="Gene3D" id="3.40.50.150">
    <property type="entry name" value="Vaccinia Virus protein VP39"/>
    <property type="match status" value="1"/>
</dbReference>
<dbReference type="CDD" id="cd02440">
    <property type="entry name" value="AdoMet_MTases"/>
    <property type="match status" value="1"/>
</dbReference>
<evidence type="ECO:0000313" key="3">
    <source>
        <dbReference type="Proteomes" id="UP000298433"/>
    </source>
</evidence>
<comment type="caution">
    <text evidence="2">The sequence shown here is derived from an EMBL/GenBank/DDBJ whole genome shotgun (WGS) entry which is preliminary data.</text>
</comment>
<dbReference type="Proteomes" id="UP000298433">
    <property type="component" value="Unassembled WGS sequence"/>
</dbReference>
<reference evidence="2 3" key="1">
    <citation type="submission" date="2019-03" db="EMBL/GenBank/DDBJ databases">
        <title>Genomics of glacier-inhabiting Cryobacterium strains.</title>
        <authorList>
            <person name="Liu Q."/>
            <person name="Xin Y.-H."/>
        </authorList>
    </citation>
    <scope>NUCLEOTIDE SEQUENCE [LARGE SCALE GENOMIC DNA]</scope>
    <source>
        <strain evidence="2 3">TMT2-48-2</strain>
    </source>
</reference>
<evidence type="ECO:0000313" key="2">
    <source>
        <dbReference type="EMBL" id="TFC83775.1"/>
    </source>
</evidence>
<organism evidence="2 3">
    <name type="scientific">Cryobacterium cheniae</name>
    <dbReference type="NCBI Taxonomy" id="1259262"/>
    <lineage>
        <taxon>Bacteria</taxon>
        <taxon>Bacillati</taxon>
        <taxon>Actinomycetota</taxon>
        <taxon>Actinomycetes</taxon>
        <taxon>Micrococcales</taxon>
        <taxon>Microbacteriaceae</taxon>
        <taxon>Cryobacterium</taxon>
    </lineage>
</organism>
<proteinExistence type="predicted"/>
<dbReference type="Pfam" id="PF13649">
    <property type="entry name" value="Methyltransf_25"/>
    <property type="match status" value="1"/>
</dbReference>
<keyword evidence="2" id="KW-0808">Transferase</keyword>
<dbReference type="GO" id="GO:0032259">
    <property type="term" value="P:methylation"/>
    <property type="evidence" value="ECO:0007669"/>
    <property type="project" value="UniProtKB-KW"/>
</dbReference>
<dbReference type="PANTHER" id="PTHR43591">
    <property type="entry name" value="METHYLTRANSFERASE"/>
    <property type="match status" value="1"/>
</dbReference>
<dbReference type="InterPro" id="IPR041698">
    <property type="entry name" value="Methyltransf_25"/>
</dbReference>
<dbReference type="AlphaFoldDB" id="A0A4R8XXG4"/>
<dbReference type="GO" id="GO:0008168">
    <property type="term" value="F:methyltransferase activity"/>
    <property type="evidence" value="ECO:0007669"/>
    <property type="project" value="UniProtKB-KW"/>
</dbReference>
<gene>
    <name evidence="2" type="ORF">E3T23_01715</name>
</gene>
<name>A0A4R8XXG4_9MICO</name>
<evidence type="ECO:0000259" key="1">
    <source>
        <dbReference type="Pfam" id="PF13649"/>
    </source>
</evidence>
<dbReference type="EMBL" id="SOGN01000009">
    <property type="protein sequence ID" value="TFC83775.1"/>
    <property type="molecule type" value="Genomic_DNA"/>
</dbReference>
<protein>
    <submittedName>
        <fullName evidence="2">Class I SAM-dependent methyltransferase</fullName>
    </submittedName>
</protein>
<dbReference type="OrthoDB" id="9805171at2"/>
<sequence>MQMRRVGQVVAVDLLGVLAIRLWTRRSSKPRSTCCRLPAAQKLTSRHLREGHWHTACSAGPIRMLQIQPRHHHLQPVHLDDWWSRAMNRPDDSNAAIWKSTDIIAIRTARAGAREQRGAAQWELMAQLLPFDESDAFIFLDLGAGTGSASHGILKLYPHSTAILADFSAEMIAAGEVEMQPFAGRYRFVTFDMCTDVWPKVIPRKVDAVITGMSIHHLPDDRKRGLFSEIFDRLRPGGWYLNYDAVDSEDAAVRDAWSRANDRIDPLAAEQRLHRTAIELARHTNHMRYVIPLTPQLAWIEDAGFAGVDVYWKRLDNVIYGGMRPEEEKT</sequence>
<keyword evidence="2" id="KW-0489">Methyltransferase</keyword>